<dbReference type="PANTHER" id="PTHR43229">
    <property type="entry name" value="NODULATION PROTEIN J"/>
    <property type="match status" value="1"/>
</dbReference>
<feature type="domain" description="ABC-2 type transporter transmembrane" evidence="6">
    <location>
        <begin position="18"/>
        <end position="236"/>
    </location>
</feature>
<evidence type="ECO:0000256" key="2">
    <source>
        <dbReference type="ARBA" id="ARBA00022692"/>
    </source>
</evidence>
<dbReference type="InterPro" id="IPR013525">
    <property type="entry name" value="ABC2_TM"/>
</dbReference>
<keyword evidence="8" id="KW-1185">Reference proteome</keyword>
<dbReference type="InterPro" id="IPR051784">
    <property type="entry name" value="Nod_factor_ABC_transporter"/>
</dbReference>
<evidence type="ECO:0000256" key="4">
    <source>
        <dbReference type="ARBA" id="ARBA00023136"/>
    </source>
</evidence>
<evidence type="ECO:0000256" key="5">
    <source>
        <dbReference type="SAM" id="Phobius"/>
    </source>
</evidence>
<keyword evidence="4 5" id="KW-0472">Membrane</keyword>
<keyword evidence="2 5" id="KW-0812">Transmembrane</keyword>
<comment type="subcellular location">
    <subcellularLocation>
        <location evidence="1">Membrane</location>
        <topology evidence="1">Multi-pass membrane protein</topology>
    </subcellularLocation>
</comment>
<evidence type="ECO:0000313" key="8">
    <source>
        <dbReference type="Proteomes" id="UP001357223"/>
    </source>
</evidence>
<reference evidence="7 8" key="1">
    <citation type="submission" date="2023-10" db="EMBL/GenBank/DDBJ databases">
        <title>Niallia locisalis sp.nov. isolated from a salt pond sample.</title>
        <authorList>
            <person name="Li X.-J."/>
            <person name="Dong L."/>
        </authorList>
    </citation>
    <scope>NUCLEOTIDE SEQUENCE [LARGE SCALE GENOMIC DNA]</scope>
    <source>
        <strain evidence="7 8">DSM 29761</strain>
    </source>
</reference>
<protein>
    <submittedName>
        <fullName evidence="7">ABC transporter permease</fullName>
    </submittedName>
</protein>
<feature type="transmembrane region" description="Helical" evidence="5">
    <location>
        <begin position="99"/>
        <end position="122"/>
    </location>
</feature>
<proteinExistence type="predicted"/>
<evidence type="ECO:0000313" key="7">
    <source>
        <dbReference type="EMBL" id="WVX79587.1"/>
    </source>
</evidence>
<name>A0ABZ2C8S5_9BACI</name>
<accession>A0ABZ2C8S5</accession>
<dbReference type="PANTHER" id="PTHR43229:SF2">
    <property type="entry name" value="NODULATION PROTEIN J"/>
    <property type="match status" value="1"/>
</dbReference>
<dbReference type="Pfam" id="PF12698">
    <property type="entry name" value="ABC2_membrane_3"/>
    <property type="match status" value="1"/>
</dbReference>
<evidence type="ECO:0000259" key="6">
    <source>
        <dbReference type="Pfam" id="PF12698"/>
    </source>
</evidence>
<feature type="transmembrane region" description="Helical" evidence="5">
    <location>
        <begin position="128"/>
        <end position="150"/>
    </location>
</feature>
<organism evidence="7 8">
    <name type="scientific">Niallia oryzisoli</name>
    <dbReference type="NCBI Taxonomy" id="1737571"/>
    <lineage>
        <taxon>Bacteria</taxon>
        <taxon>Bacillati</taxon>
        <taxon>Bacillota</taxon>
        <taxon>Bacilli</taxon>
        <taxon>Bacillales</taxon>
        <taxon>Bacillaceae</taxon>
        <taxon>Niallia</taxon>
    </lineage>
</organism>
<gene>
    <name evidence="7" type="ORF">R4Z09_20170</name>
</gene>
<dbReference type="EMBL" id="CP137640">
    <property type="protein sequence ID" value="WVX79587.1"/>
    <property type="molecule type" value="Genomic_DNA"/>
</dbReference>
<sequence>MQGMTDMKGVRFLMDSWIMAALLAVTPVTTSLGAMATRVEDKNNHIYKDFIASPLKRSTLASSYIISGFFISLILTFITFILAELYIVIFGGELLSIEAMFMVILLIIFTTAASSLMMFYLVSWFKSINTYTTASTIVGTLIGFLTGIYIPIGSVPEAVQMVIKLFPTSHAGVLFRSVMMKQAEKVTFADAPASVLEDFRLNLGVSFKVGDTILPIYSSILYILIFMVLFFVLSLFQISIKEK</sequence>
<feature type="transmembrane region" description="Helical" evidence="5">
    <location>
        <begin position="216"/>
        <end position="236"/>
    </location>
</feature>
<evidence type="ECO:0000256" key="1">
    <source>
        <dbReference type="ARBA" id="ARBA00004141"/>
    </source>
</evidence>
<dbReference type="Proteomes" id="UP001357223">
    <property type="component" value="Chromosome"/>
</dbReference>
<feature type="transmembrane region" description="Helical" evidence="5">
    <location>
        <begin position="60"/>
        <end position="87"/>
    </location>
</feature>
<keyword evidence="3 5" id="KW-1133">Transmembrane helix</keyword>
<evidence type="ECO:0000256" key="3">
    <source>
        <dbReference type="ARBA" id="ARBA00022989"/>
    </source>
</evidence>